<dbReference type="InterPro" id="IPR036097">
    <property type="entry name" value="HisK_dim/P_sf"/>
</dbReference>
<dbReference type="CDD" id="cd06225">
    <property type="entry name" value="HAMP"/>
    <property type="match status" value="1"/>
</dbReference>
<keyword evidence="7 14" id="KW-0812">Transmembrane</keyword>
<keyword evidence="10 17" id="KW-0067">ATP-binding</keyword>
<evidence type="ECO:0000256" key="7">
    <source>
        <dbReference type="ARBA" id="ARBA00022692"/>
    </source>
</evidence>
<dbReference type="InterPro" id="IPR005467">
    <property type="entry name" value="His_kinase_dom"/>
</dbReference>
<keyword evidence="11 14" id="KW-1133">Transmembrane helix</keyword>
<dbReference type="Pfam" id="PF00512">
    <property type="entry name" value="HisKA"/>
    <property type="match status" value="1"/>
</dbReference>
<dbReference type="Pfam" id="PF00672">
    <property type="entry name" value="HAMP"/>
    <property type="match status" value="1"/>
</dbReference>
<protein>
    <recommendedName>
        <fullName evidence="3">histidine kinase</fullName>
        <ecNumber evidence="3">2.7.13.3</ecNumber>
    </recommendedName>
</protein>
<evidence type="ECO:0000256" key="11">
    <source>
        <dbReference type="ARBA" id="ARBA00022989"/>
    </source>
</evidence>
<keyword evidence="8" id="KW-0547">Nucleotide-binding</keyword>
<dbReference type="SMART" id="SM00388">
    <property type="entry name" value="HisKA"/>
    <property type="match status" value="1"/>
</dbReference>
<evidence type="ECO:0000313" key="17">
    <source>
        <dbReference type="EMBL" id="MDK2122656.1"/>
    </source>
</evidence>
<dbReference type="InterPro" id="IPR004358">
    <property type="entry name" value="Sig_transdc_His_kin-like_C"/>
</dbReference>
<keyword evidence="6" id="KW-0808">Transferase</keyword>
<feature type="transmembrane region" description="Helical" evidence="14">
    <location>
        <begin position="32"/>
        <end position="51"/>
    </location>
</feature>
<dbReference type="Gene3D" id="3.30.565.10">
    <property type="entry name" value="Histidine kinase-like ATPase, C-terminal domain"/>
    <property type="match status" value="1"/>
</dbReference>
<dbReference type="EMBL" id="JARRAF010000001">
    <property type="protein sequence ID" value="MDK2122656.1"/>
    <property type="molecule type" value="Genomic_DNA"/>
</dbReference>
<accession>A0ABT7DRG9</accession>
<evidence type="ECO:0000256" key="14">
    <source>
        <dbReference type="SAM" id="Phobius"/>
    </source>
</evidence>
<dbReference type="PANTHER" id="PTHR42878">
    <property type="entry name" value="TWO-COMPONENT HISTIDINE KINASE"/>
    <property type="match status" value="1"/>
</dbReference>
<dbReference type="SMART" id="SM00387">
    <property type="entry name" value="HATPase_c"/>
    <property type="match status" value="1"/>
</dbReference>
<dbReference type="InterPro" id="IPR036890">
    <property type="entry name" value="HATPase_C_sf"/>
</dbReference>
<dbReference type="Gene3D" id="1.10.287.130">
    <property type="match status" value="1"/>
</dbReference>
<dbReference type="Gene3D" id="3.30.450.20">
    <property type="entry name" value="PAS domain"/>
    <property type="match status" value="1"/>
</dbReference>
<dbReference type="PANTHER" id="PTHR42878:SF7">
    <property type="entry name" value="SENSOR HISTIDINE KINASE GLRK"/>
    <property type="match status" value="1"/>
</dbReference>
<evidence type="ECO:0000256" key="2">
    <source>
        <dbReference type="ARBA" id="ARBA00004651"/>
    </source>
</evidence>
<organism evidence="17 18">
    <name type="scientific">Parachitinimonas caeni</name>
    <dbReference type="NCBI Taxonomy" id="3031301"/>
    <lineage>
        <taxon>Bacteria</taxon>
        <taxon>Pseudomonadati</taxon>
        <taxon>Pseudomonadota</taxon>
        <taxon>Betaproteobacteria</taxon>
        <taxon>Neisseriales</taxon>
        <taxon>Chitinibacteraceae</taxon>
        <taxon>Parachitinimonas</taxon>
    </lineage>
</organism>
<evidence type="ECO:0000256" key="13">
    <source>
        <dbReference type="ARBA" id="ARBA00023136"/>
    </source>
</evidence>
<keyword evidence="9" id="KW-0418">Kinase</keyword>
<dbReference type="InterPro" id="IPR003660">
    <property type="entry name" value="HAMP_dom"/>
</dbReference>
<name>A0ABT7DRG9_9NEIS</name>
<evidence type="ECO:0000256" key="10">
    <source>
        <dbReference type="ARBA" id="ARBA00022840"/>
    </source>
</evidence>
<dbReference type="SMART" id="SM00304">
    <property type="entry name" value="HAMP"/>
    <property type="match status" value="1"/>
</dbReference>
<evidence type="ECO:0000256" key="1">
    <source>
        <dbReference type="ARBA" id="ARBA00000085"/>
    </source>
</evidence>
<dbReference type="InterPro" id="IPR017232">
    <property type="entry name" value="NtrY"/>
</dbReference>
<keyword evidence="5" id="KW-0597">Phosphoprotein</keyword>
<dbReference type="InterPro" id="IPR003594">
    <property type="entry name" value="HATPase_dom"/>
</dbReference>
<dbReference type="GO" id="GO:0005524">
    <property type="term" value="F:ATP binding"/>
    <property type="evidence" value="ECO:0007669"/>
    <property type="project" value="UniProtKB-KW"/>
</dbReference>
<evidence type="ECO:0000256" key="12">
    <source>
        <dbReference type="ARBA" id="ARBA00023012"/>
    </source>
</evidence>
<evidence type="ECO:0000259" key="16">
    <source>
        <dbReference type="PROSITE" id="PS50885"/>
    </source>
</evidence>
<gene>
    <name evidence="17" type="ORF">PZA18_01185</name>
</gene>
<evidence type="ECO:0000256" key="8">
    <source>
        <dbReference type="ARBA" id="ARBA00022741"/>
    </source>
</evidence>
<dbReference type="Proteomes" id="UP001172778">
    <property type="component" value="Unassembled WGS sequence"/>
</dbReference>
<evidence type="ECO:0000256" key="5">
    <source>
        <dbReference type="ARBA" id="ARBA00022553"/>
    </source>
</evidence>
<evidence type="ECO:0000256" key="4">
    <source>
        <dbReference type="ARBA" id="ARBA00022475"/>
    </source>
</evidence>
<dbReference type="PROSITE" id="PS50885">
    <property type="entry name" value="HAMP"/>
    <property type="match status" value="1"/>
</dbReference>
<dbReference type="RefSeq" id="WP_284098935.1">
    <property type="nucleotide sequence ID" value="NZ_JARRAF010000001.1"/>
</dbReference>
<keyword evidence="12" id="KW-0902">Two-component regulatory system</keyword>
<dbReference type="CDD" id="cd00082">
    <property type="entry name" value="HisKA"/>
    <property type="match status" value="1"/>
</dbReference>
<dbReference type="InterPro" id="IPR003661">
    <property type="entry name" value="HisK_dim/P_dom"/>
</dbReference>
<comment type="caution">
    <text evidence="17">The sequence shown here is derived from an EMBL/GenBank/DDBJ whole genome shotgun (WGS) entry which is preliminary data.</text>
</comment>
<dbReference type="PRINTS" id="PR00344">
    <property type="entry name" value="BCTRLSENSOR"/>
</dbReference>
<dbReference type="SUPFAM" id="SSF158472">
    <property type="entry name" value="HAMP domain-like"/>
    <property type="match status" value="1"/>
</dbReference>
<dbReference type="SUPFAM" id="SSF47384">
    <property type="entry name" value="Homodimeric domain of signal transducing histidine kinase"/>
    <property type="match status" value="1"/>
</dbReference>
<dbReference type="SUPFAM" id="SSF55874">
    <property type="entry name" value="ATPase domain of HSP90 chaperone/DNA topoisomerase II/histidine kinase"/>
    <property type="match status" value="1"/>
</dbReference>
<dbReference type="Pfam" id="PF02518">
    <property type="entry name" value="HATPase_c"/>
    <property type="match status" value="1"/>
</dbReference>
<sequence>MRNTLLFVSSLMAILLFLLATASSNTTVFSSYYGWLVILNSLLAAGLAGLVGVQLVRLRSKLKARVFGSRLAWRLTLMFGLVAVLPGALVYTLSVQFLTKSIETWFDDRVDVALERGFKLGQSAIDYSLEDLRKKADYMAGELGGPFDATALTKFTRLREQANVMEASLFDSHGQIIAHIGDSSSNPIPLVPDRAMLKQVGQKPYAAREPMPDSASGLLLRVVIPVIPSSLNEETRVLQLIQPVPRQLTDDAELVVQVRNDYKQLSQGRIGLKRIYGLTLTLALLLALLAALVLGIYLSEKLSEPLNVLAAGTRAVAQGDFSQMQPVVSRDELGILTHSFNRMTRQLSDAREAVEKNQREQAAAKAYLETVLGSLTAGVLTFDDRWRLKSSNASAGAILHADLNTVGNLRLADWSDYHPHLASFAEGVAAGFSSRQGDWQQQLECRLEGGARILLVRGDRLPASDLAEKTGGYVVVFDDVTELMQAQRDAAWGEVAKRLAHEIRNPLTPIQLAAERLEHKLAAKLAPADAEMLGRSTQTIVGQVAALKQMVDAFREYARKPTAKLVRLDLAALVREVLVLYEGNDVRFGAPDAPVEVNGDPTLLRQVIHNLLKNAREAVSDRPDGLIEVRLELNEHNARLSVADNGEGFADAILDRVFEPYATTKKKGTGLGLAIVKKIVEEHSGNILAANREPQGALVRIDIPLAENIRGE</sequence>
<evidence type="ECO:0000313" key="18">
    <source>
        <dbReference type="Proteomes" id="UP001172778"/>
    </source>
</evidence>
<dbReference type="InterPro" id="IPR045671">
    <property type="entry name" value="NtrY-like_N"/>
</dbReference>
<dbReference type="Gene3D" id="6.10.340.10">
    <property type="match status" value="1"/>
</dbReference>
<comment type="subcellular location">
    <subcellularLocation>
        <location evidence="2">Cell membrane</location>
        <topology evidence="2">Multi-pass membrane protein</topology>
    </subcellularLocation>
</comment>
<dbReference type="EC" id="2.7.13.3" evidence="3"/>
<keyword evidence="18" id="KW-1185">Reference proteome</keyword>
<proteinExistence type="predicted"/>
<dbReference type="InterPro" id="IPR050351">
    <property type="entry name" value="BphY/WalK/GraS-like"/>
</dbReference>
<feature type="transmembrane region" description="Helical" evidence="14">
    <location>
        <begin position="275"/>
        <end position="298"/>
    </location>
</feature>
<evidence type="ECO:0000256" key="9">
    <source>
        <dbReference type="ARBA" id="ARBA00022777"/>
    </source>
</evidence>
<feature type="domain" description="Histidine kinase" evidence="15">
    <location>
        <begin position="498"/>
        <end position="707"/>
    </location>
</feature>
<dbReference type="PROSITE" id="PS50109">
    <property type="entry name" value="HIS_KIN"/>
    <property type="match status" value="1"/>
</dbReference>
<evidence type="ECO:0000256" key="6">
    <source>
        <dbReference type="ARBA" id="ARBA00022679"/>
    </source>
</evidence>
<evidence type="ECO:0000256" key="3">
    <source>
        <dbReference type="ARBA" id="ARBA00012438"/>
    </source>
</evidence>
<keyword evidence="4" id="KW-1003">Cell membrane</keyword>
<evidence type="ECO:0000259" key="15">
    <source>
        <dbReference type="PROSITE" id="PS50109"/>
    </source>
</evidence>
<reference evidence="17" key="1">
    <citation type="submission" date="2023-03" db="EMBL/GenBank/DDBJ databases">
        <title>Chitinimonas shenzhenensis gen. nov., sp. nov., a novel member of family Burkholderiaceae isolated from activated sludge collected in Shen Zhen, China.</title>
        <authorList>
            <person name="Wang X."/>
        </authorList>
    </citation>
    <scope>NUCLEOTIDE SEQUENCE</scope>
    <source>
        <strain evidence="17">DQS-5</strain>
    </source>
</reference>
<dbReference type="PIRSF" id="PIRSF037532">
    <property type="entry name" value="STHK_NtrY"/>
    <property type="match status" value="1"/>
</dbReference>
<comment type="catalytic activity">
    <reaction evidence="1">
        <text>ATP + protein L-histidine = ADP + protein N-phospho-L-histidine.</text>
        <dbReference type="EC" id="2.7.13.3"/>
    </reaction>
</comment>
<feature type="transmembrane region" description="Helical" evidence="14">
    <location>
        <begin position="71"/>
        <end position="93"/>
    </location>
</feature>
<dbReference type="Pfam" id="PF19312">
    <property type="entry name" value="NtrY_N"/>
    <property type="match status" value="1"/>
</dbReference>
<keyword evidence="13 14" id="KW-0472">Membrane</keyword>
<feature type="domain" description="HAMP" evidence="16">
    <location>
        <begin position="300"/>
        <end position="352"/>
    </location>
</feature>